<evidence type="ECO:0000313" key="1">
    <source>
        <dbReference type="EMBL" id="KAK1866827.1"/>
    </source>
</evidence>
<sequence length="81" mass="8274">MKTGGLPSNGSWLAAAVTAAATMAATATTVAPFRAYHQGGGRPAAATTAPMPRCSQRHNDGGCFESGLVGSPSSNYRQTYR</sequence>
<keyword evidence="2" id="KW-1185">Reference proteome</keyword>
<protein>
    <submittedName>
        <fullName evidence="1">Uncharacterized protein</fullName>
    </submittedName>
</protein>
<comment type="caution">
    <text evidence="1">The sequence shown here is derived from an EMBL/GenBank/DDBJ whole genome shotgun (WGS) entry which is preliminary data.</text>
</comment>
<dbReference type="Proteomes" id="UP000798662">
    <property type="component" value="Chromosome 2"/>
</dbReference>
<name>A0ACC3C9H6_PYRYE</name>
<organism evidence="1 2">
    <name type="scientific">Pyropia yezoensis</name>
    <name type="common">Susabi-nori</name>
    <name type="synonym">Porphyra yezoensis</name>
    <dbReference type="NCBI Taxonomy" id="2788"/>
    <lineage>
        <taxon>Eukaryota</taxon>
        <taxon>Rhodophyta</taxon>
        <taxon>Bangiophyceae</taxon>
        <taxon>Bangiales</taxon>
        <taxon>Bangiaceae</taxon>
        <taxon>Pyropia</taxon>
    </lineage>
</organism>
<accession>A0ACC3C9H6</accession>
<gene>
    <name evidence="1" type="ORF">I4F81_009339</name>
</gene>
<dbReference type="EMBL" id="CM020619">
    <property type="protein sequence ID" value="KAK1866827.1"/>
    <property type="molecule type" value="Genomic_DNA"/>
</dbReference>
<evidence type="ECO:0000313" key="2">
    <source>
        <dbReference type="Proteomes" id="UP000798662"/>
    </source>
</evidence>
<reference evidence="1" key="1">
    <citation type="submission" date="2019-11" db="EMBL/GenBank/DDBJ databases">
        <title>Nori genome reveals adaptations in red seaweeds to the harsh intertidal environment.</title>
        <authorList>
            <person name="Wang D."/>
            <person name="Mao Y."/>
        </authorList>
    </citation>
    <scope>NUCLEOTIDE SEQUENCE</scope>
    <source>
        <tissue evidence="1">Gametophyte</tissue>
    </source>
</reference>
<proteinExistence type="predicted"/>